<gene>
    <name evidence="2" type="ORF">BSTOLATCC_MIC56995</name>
</gene>
<dbReference type="EMBL" id="CAJZBQ010000055">
    <property type="protein sequence ID" value="CAG9332703.1"/>
    <property type="molecule type" value="Genomic_DNA"/>
</dbReference>
<evidence type="ECO:0000256" key="1">
    <source>
        <dbReference type="SAM" id="Coils"/>
    </source>
</evidence>
<dbReference type="Proteomes" id="UP001162131">
    <property type="component" value="Unassembled WGS sequence"/>
</dbReference>
<evidence type="ECO:0000313" key="3">
    <source>
        <dbReference type="Proteomes" id="UP001162131"/>
    </source>
</evidence>
<keyword evidence="3" id="KW-1185">Reference proteome</keyword>
<comment type="caution">
    <text evidence="2">The sequence shown here is derived from an EMBL/GenBank/DDBJ whole genome shotgun (WGS) entry which is preliminary data.</text>
</comment>
<feature type="coiled-coil region" evidence="1">
    <location>
        <begin position="110"/>
        <end position="151"/>
    </location>
</feature>
<accession>A0AAU9K2E5</accession>
<sequence>MDMERRNKLLSAGLFINNEYMMHGTYFVEGEKVRLTAELITGEPQQLDIAAVLLGSQTVYRGFMTDEMCDVETVLEMMKTQQASLKLVEGGLLLRCSPIKILLTPTDEELDFKDVRIGMLEENLEETKEQIKELQMRLQMLEERYRETGREVQPPEQRGDSRSELLTYHVWPKSRMLLAIVSRMLKEGLLNTQQRGNLKNLILDENPKLLQCLQQYEMDGDRRQLYSSFLKLSSWAA</sequence>
<organism evidence="2 3">
    <name type="scientific">Blepharisma stoltei</name>
    <dbReference type="NCBI Taxonomy" id="1481888"/>
    <lineage>
        <taxon>Eukaryota</taxon>
        <taxon>Sar</taxon>
        <taxon>Alveolata</taxon>
        <taxon>Ciliophora</taxon>
        <taxon>Postciliodesmatophora</taxon>
        <taxon>Heterotrichea</taxon>
        <taxon>Heterotrichida</taxon>
        <taxon>Blepharismidae</taxon>
        <taxon>Blepharisma</taxon>
    </lineage>
</organism>
<evidence type="ECO:0000313" key="2">
    <source>
        <dbReference type="EMBL" id="CAG9332703.1"/>
    </source>
</evidence>
<keyword evidence="1" id="KW-0175">Coiled coil</keyword>
<proteinExistence type="predicted"/>
<reference evidence="2" key="1">
    <citation type="submission" date="2021-09" db="EMBL/GenBank/DDBJ databases">
        <authorList>
            <consortium name="AG Swart"/>
            <person name="Singh M."/>
            <person name="Singh A."/>
            <person name="Seah K."/>
            <person name="Emmerich C."/>
        </authorList>
    </citation>
    <scope>NUCLEOTIDE SEQUENCE</scope>
    <source>
        <strain evidence="2">ATCC30299</strain>
    </source>
</reference>
<dbReference type="AlphaFoldDB" id="A0AAU9K2E5"/>
<dbReference type="SUPFAM" id="SSF57997">
    <property type="entry name" value="Tropomyosin"/>
    <property type="match status" value="1"/>
</dbReference>
<name>A0AAU9K2E5_9CILI</name>
<protein>
    <submittedName>
        <fullName evidence="2">Uncharacterized protein</fullName>
    </submittedName>
</protein>